<sequence length="209" mass="23517">MRKLMSKEKINKLMDNLNQRKINSYYAETFEEAVDEILNLIPKDSLVGIGNSVTLKRMDITNILTKRGNKVLDKTMAKTKEEVRELKRKSLLTDWYITGTNAISIDGHIINVDHSGNRVAAMIYGPDKVIIVVGENKITNSLEEAIYRVKNIASPKNAKRAGFNPPCVELGRCVDCKSPDRVCNSLVIIEGQHDKDRMIVIIVGEEEGF</sequence>
<evidence type="ECO:0000259" key="1">
    <source>
        <dbReference type="Pfam" id="PF02589"/>
    </source>
</evidence>
<evidence type="ECO:0000313" key="3">
    <source>
        <dbReference type="Proteomes" id="UP001500339"/>
    </source>
</evidence>
<dbReference type="InterPro" id="IPR003741">
    <property type="entry name" value="LUD_dom"/>
</dbReference>
<gene>
    <name evidence="2" type="ORF">GCM10008905_29610</name>
</gene>
<dbReference type="Pfam" id="PF02589">
    <property type="entry name" value="LUD_dom"/>
    <property type="match status" value="1"/>
</dbReference>
<feature type="domain" description="LUD" evidence="1">
    <location>
        <begin position="10"/>
        <end position="203"/>
    </location>
</feature>
<comment type="caution">
    <text evidence="2">The sequence shown here is derived from an EMBL/GenBank/DDBJ whole genome shotgun (WGS) entry which is preliminary data.</text>
</comment>
<proteinExistence type="predicted"/>
<protein>
    <submittedName>
        <fullName evidence="2">Lactate utilization protein</fullName>
    </submittedName>
</protein>
<keyword evidence="3" id="KW-1185">Reference proteome</keyword>
<reference evidence="3" key="1">
    <citation type="journal article" date="2019" name="Int. J. Syst. Evol. Microbiol.">
        <title>The Global Catalogue of Microorganisms (GCM) 10K type strain sequencing project: providing services to taxonomists for standard genome sequencing and annotation.</title>
        <authorList>
            <consortium name="The Broad Institute Genomics Platform"/>
            <consortium name="The Broad Institute Genome Sequencing Center for Infectious Disease"/>
            <person name="Wu L."/>
            <person name="Ma J."/>
        </authorList>
    </citation>
    <scope>NUCLEOTIDE SEQUENCE [LARGE SCALE GENOMIC DNA]</scope>
    <source>
        <strain evidence="3">JCM 1405</strain>
    </source>
</reference>
<dbReference type="InterPro" id="IPR037171">
    <property type="entry name" value="NagB/RpiA_transferase-like"/>
</dbReference>
<dbReference type="PIRSF" id="PIRSF020269">
    <property type="entry name" value="DUF1121"/>
    <property type="match status" value="1"/>
</dbReference>
<dbReference type="SUPFAM" id="SSF100950">
    <property type="entry name" value="NagB/RpiA/CoA transferase-like"/>
    <property type="match status" value="1"/>
</dbReference>
<dbReference type="EMBL" id="BAAACF010000006">
    <property type="protein sequence ID" value="GAA0729530.1"/>
    <property type="molecule type" value="Genomic_DNA"/>
</dbReference>
<dbReference type="PANTHER" id="PTHR36179">
    <property type="entry name" value="LUD_DOM DOMAIN-CONTAINING PROTEIN"/>
    <property type="match status" value="1"/>
</dbReference>
<accession>A0ABP3UBS6</accession>
<dbReference type="InterPro" id="IPR009501">
    <property type="entry name" value="UCP020269"/>
</dbReference>
<evidence type="ECO:0000313" key="2">
    <source>
        <dbReference type="EMBL" id="GAA0729530.1"/>
    </source>
</evidence>
<dbReference type="Proteomes" id="UP001500339">
    <property type="component" value="Unassembled WGS sequence"/>
</dbReference>
<organism evidence="2 3">
    <name type="scientific">Clostridium malenominatum</name>
    <dbReference type="NCBI Taxonomy" id="1539"/>
    <lineage>
        <taxon>Bacteria</taxon>
        <taxon>Bacillati</taxon>
        <taxon>Bacillota</taxon>
        <taxon>Clostridia</taxon>
        <taxon>Eubacteriales</taxon>
        <taxon>Clostridiaceae</taxon>
        <taxon>Clostridium</taxon>
    </lineage>
</organism>
<name>A0ABP3UBS6_9CLOT</name>
<dbReference type="PANTHER" id="PTHR36179:SF2">
    <property type="entry name" value="LUD DOMAIN-CONTAINING PROTEIN"/>
    <property type="match status" value="1"/>
</dbReference>